<evidence type="ECO:0000256" key="1">
    <source>
        <dbReference type="SAM" id="MobiDB-lite"/>
    </source>
</evidence>
<dbReference type="AlphaFoldDB" id="A0A0W8FJL5"/>
<proteinExistence type="predicted"/>
<gene>
    <name evidence="2" type="ORF">ASZ90_009152</name>
</gene>
<dbReference type="EMBL" id="LNQE01001100">
    <property type="protein sequence ID" value="KUG21098.1"/>
    <property type="molecule type" value="Genomic_DNA"/>
</dbReference>
<reference evidence="2" key="1">
    <citation type="journal article" date="2015" name="Proc. Natl. Acad. Sci. U.S.A.">
        <title>Networks of energetic and metabolic interactions define dynamics in microbial communities.</title>
        <authorList>
            <person name="Embree M."/>
            <person name="Liu J.K."/>
            <person name="Al-Bassam M.M."/>
            <person name="Zengler K."/>
        </authorList>
    </citation>
    <scope>NUCLEOTIDE SEQUENCE</scope>
</reference>
<feature type="region of interest" description="Disordered" evidence="1">
    <location>
        <begin position="1"/>
        <end position="49"/>
    </location>
</feature>
<accession>A0A0W8FJL5</accession>
<name>A0A0W8FJL5_9ZZZZ</name>
<organism evidence="2">
    <name type="scientific">hydrocarbon metagenome</name>
    <dbReference type="NCBI Taxonomy" id="938273"/>
    <lineage>
        <taxon>unclassified sequences</taxon>
        <taxon>metagenomes</taxon>
        <taxon>ecological metagenomes</taxon>
    </lineage>
</organism>
<comment type="caution">
    <text evidence="2">The sequence shown here is derived from an EMBL/GenBank/DDBJ whole genome shotgun (WGS) entry which is preliminary data.</text>
</comment>
<sequence length="49" mass="4869">MKSRVRASRIRFSGLFPPGDHARLPDGASSGEGGLRGGGSPGATCSPAS</sequence>
<protein>
    <submittedName>
        <fullName evidence="2">Uncharacterized protein</fullName>
    </submittedName>
</protein>
<feature type="compositionally biased region" description="Gly residues" evidence="1">
    <location>
        <begin position="30"/>
        <end position="41"/>
    </location>
</feature>
<evidence type="ECO:0000313" key="2">
    <source>
        <dbReference type="EMBL" id="KUG21098.1"/>
    </source>
</evidence>